<evidence type="ECO:0000256" key="2">
    <source>
        <dbReference type="ARBA" id="ARBA00022670"/>
    </source>
</evidence>
<dbReference type="Proteomes" id="UP000188532">
    <property type="component" value="Unassembled WGS sequence"/>
</dbReference>
<keyword evidence="2" id="KW-0645">Protease</keyword>
<keyword evidence="3" id="KW-0378">Hydrolase</keyword>
<dbReference type="GO" id="GO:0016485">
    <property type="term" value="P:protein processing"/>
    <property type="evidence" value="ECO:0007669"/>
    <property type="project" value="TreeGrafter"/>
</dbReference>
<keyword evidence="4" id="KW-0720">Serine protease</keyword>
<dbReference type="SUPFAM" id="SSF52743">
    <property type="entry name" value="Subtilisin-like"/>
    <property type="match status" value="1"/>
</dbReference>
<evidence type="ECO:0000256" key="5">
    <source>
        <dbReference type="SAM" id="MobiDB-lite"/>
    </source>
</evidence>
<dbReference type="PANTHER" id="PTHR42884">
    <property type="entry name" value="PROPROTEIN CONVERTASE SUBTILISIN/KEXIN-RELATED"/>
    <property type="match status" value="1"/>
</dbReference>
<sequence>MKQNSYCTEVGTLPGTDFRLPPKYMEMLNLTEAWQFGRGEGVKVAVIDTGVTPHPRFPHLIPGGDYVMAGGDGLSDCDAHGTIVASMIGAAPANGAAPPPAVPRRPVTIPTTEKPPPPQTVTLSPVPPQTQTITVVPAPPSEEGPRVPPRHRVRCRRRPQVRLRPEPTVVER</sequence>
<name>A0A1V3XDV0_MYCKA</name>
<organism evidence="7 8">
    <name type="scientific">Mycobacterium kansasii</name>
    <dbReference type="NCBI Taxonomy" id="1768"/>
    <lineage>
        <taxon>Bacteria</taxon>
        <taxon>Bacillati</taxon>
        <taxon>Actinomycetota</taxon>
        <taxon>Actinomycetes</taxon>
        <taxon>Mycobacteriales</taxon>
        <taxon>Mycobacteriaceae</taxon>
        <taxon>Mycobacterium</taxon>
    </lineage>
</organism>
<gene>
    <name evidence="7" type="ORF">BZL29_3744</name>
</gene>
<protein>
    <submittedName>
        <fullName evidence="7">Subtilase family protein</fullName>
    </submittedName>
</protein>
<comment type="caution">
    <text evidence="7">The sequence shown here is derived from an EMBL/GenBank/DDBJ whole genome shotgun (WGS) entry which is preliminary data.</text>
</comment>
<dbReference type="AlphaFoldDB" id="A0A1V3XDV0"/>
<dbReference type="InterPro" id="IPR023827">
    <property type="entry name" value="Peptidase_S8_Asp-AS"/>
</dbReference>
<reference evidence="7 8" key="1">
    <citation type="submission" date="2017-02" db="EMBL/GenBank/DDBJ databases">
        <title>Complete genome sequences of Mycobacterium kansasii strains isolated from rhesus macaques.</title>
        <authorList>
            <person name="Panda A."/>
            <person name="Nagaraj S."/>
            <person name="Zhao X."/>
            <person name="Tettelin H."/>
            <person name="Detolla L.J."/>
        </authorList>
    </citation>
    <scope>NUCLEOTIDE SEQUENCE [LARGE SCALE GENOMIC DNA]</scope>
    <source>
        <strain evidence="7 8">11-3469</strain>
    </source>
</reference>
<evidence type="ECO:0000256" key="1">
    <source>
        <dbReference type="ARBA" id="ARBA00011073"/>
    </source>
</evidence>
<dbReference type="EMBL" id="MVBN01000003">
    <property type="protein sequence ID" value="OOK77404.1"/>
    <property type="molecule type" value="Genomic_DNA"/>
</dbReference>
<dbReference type="InterPro" id="IPR000209">
    <property type="entry name" value="Peptidase_S8/S53_dom"/>
</dbReference>
<dbReference type="Pfam" id="PF00082">
    <property type="entry name" value="Peptidase_S8"/>
    <property type="match status" value="1"/>
</dbReference>
<evidence type="ECO:0000313" key="8">
    <source>
        <dbReference type="Proteomes" id="UP000188532"/>
    </source>
</evidence>
<evidence type="ECO:0000256" key="3">
    <source>
        <dbReference type="ARBA" id="ARBA00022801"/>
    </source>
</evidence>
<dbReference type="InterPro" id="IPR036852">
    <property type="entry name" value="Peptidase_S8/S53_dom_sf"/>
</dbReference>
<evidence type="ECO:0000313" key="7">
    <source>
        <dbReference type="EMBL" id="OOK77404.1"/>
    </source>
</evidence>
<dbReference type="PROSITE" id="PS00136">
    <property type="entry name" value="SUBTILASE_ASP"/>
    <property type="match status" value="1"/>
</dbReference>
<proteinExistence type="inferred from homology"/>
<dbReference type="GO" id="GO:0005886">
    <property type="term" value="C:plasma membrane"/>
    <property type="evidence" value="ECO:0007669"/>
    <property type="project" value="TreeGrafter"/>
</dbReference>
<evidence type="ECO:0000259" key="6">
    <source>
        <dbReference type="Pfam" id="PF00082"/>
    </source>
</evidence>
<dbReference type="Gene3D" id="3.40.50.200">
    <property type="entry name" value="Peptidase S8/S53 domain"/>
    <property type="match status" value="1"/>
</dbReference>
<feature type="region of interest" description="Disordered" evidence="5">
    <location>
        <begin position="93"/>
        <end position="172"/>
    </location>
</feature>
<dbReference type="GO" id="GO:0004252">
    <property type="term" value="F:serine-type endopeptidase activity"/>
    <property type="evidence" value="ECO:0007669"/>
    <property type="project" value="InterPro"/>
</dbReference>
<feature type="compositionally biased region" description="Basic residues" evidence="5">
    <location>
        <begin position="148"/>
        <end position="161"/>
    </location>
</feature>
<accession>A0A1V3XDV0</accession>
<feature type="compositionally biased region" description="Basic and acidic residues" evidence="5">
    <location>
        <begin position="163"/>
        <end position="172"/>
    </location>
</feature>
<comment type="similarity">
    <text evidence="1">Belongs to the peptidase S8 family.</text>
</comment>
<dbReference type="PANTHER" id="PTHR42884:SF14">
    <property type="entry name" value="NEUROENDOCRINE CONVERTASE 1"/>
    <property type="match status" value="1"/>
</dbReference>
<evidence type="ECO:0000256" key="4">
    <source>
        <dbReference type="ARBA" id="ARBA00022825"/>
    </source>
</evidence>
<feature type="domain" description="Peptidase S8/S53" evidence="6">
    <location>
        <begin position="39"/>
        <end position="95"/>
    </location>
</feature>